<dbReference type="EMBL" id="JAZGQO010000004">
    <property type="protein sequence ID" value="KAK6187405.1"/>
    <property type="molecule type" value="Genomic_DNA"/>
</dbReference>
<evidence type="ECO:0000256" key="2">
    <source>
        <dbReference type="ARBA" id="ARBA00022723"/>
    </source>
</evidence>
<dbReference type="GO" id="GO:0031418">
    <property type="term" value="F:L-ascorbic acid binding"/>
    <property type="evidence" value="ECO:0007669"/>
    <property type="project" value="InterPro"/>
</dbReference>
<dbReference type="Proteomes" id="UP001347796">
    <property type="component" value="Unassembled WGS sequence"/>
</dbReference>
<reference evidence="7 8" key="1">
    <citation type="submission" date="2024-01" db="EMBL/GenBank/DDBJ databases">
        <title>The genome of the rayed Mediterranean limpet Patella caerulea (Linnaeus, 1758).</title>
        <authorList>
            <person name="Anh-Thu Weber A."/>
            <person name="Halstead-Nussloch G."/>
        </authorList>
    </citation>
    <scope>NUCLEOTIDE SEQUENCE [LARGE SCALE GENOMIC DNA]</scope>
    <source>
        <strain evidence="7">AATW-2023a</strain>
        <tissue evidence="7">Whole specimen</tissue>
    </source>
</reference>
<evidence type="ECO:0000313" key="7">
    <source>
        <dbReference type="EMBL" id="KAK6187405.1"/>
    </source>
</evidence>
<evidence type="ECO:0000256" key="5">
    <source>
        <dbReference type="ARBA" id="ARBA00023004"/>
    </source>
</evidence>
<dbReference type="GO" id="GO:0005506">
    <property type="term" value="F:iron ion binding"/>
    <property type="evidence" value="ECO:0007669"/>
    <property type="project" value="InterPro"/>
</dbReference>
<dbReference type="GO" id="GO:0016020">
    <property type="term" value="C:membrane"/>
    <property type="evidence" value="ECO:0007669"/>
    <property type="project" value="TreeGrafter"/>
</dbReference>
<dbReference type="Pfam" id="PF13640">
    <property type="entry name" value="2OG-FeII_Oxy_3"/>
    <property type="match status" value="1"/>
</dbReference>
<dbReference type="InterPro" id="IPR039210">
    <property type="entry name" value="OGFOD3"/>
</dbReference>
<dbReference type="InterPro" id="IPR005123">
    <property type="entry name" value="Oxoglu/Fe-dep_dioxygenase_dom"/>
</dbReference>
<keyword evidence="3" id="KW-0223">Dioxygenase</keyword>
<dbReference type="SMART" id="SM00702">
    <property type="entry name" value="P4Hc"/>
    <property type="match status" value="1"/>
</dbReference>
<dbReference type="GO" id="GO:0051213">
    <property type="term" value="F:dioxygenase activity"/>
    <property type="evidence" value="ECO:0007669"/>
    <property type="project" value="UniProtKB-KW"/>
</dbReference>
<protein>
    <recommendedName>
        <fullName evidence="6">Fe2OG dioxygenase domain-containing protein</fullName>
    </recommendedName>
</protein>
<accession>A0AAN8K1Q0</accession>
<evidence type="ECO:0000256" key="3">
    <source>
        <dbReference type="ARBA" id="ARBA00022964"/>
    </source>
</evidence>
<dbReference type="InterPro" id="IPR044862">
    <property type="entry name" value="Pro_4_hyd_alph_FE2OG_OXY"/>
</dbReference>
<evidence type="ECO:0000256" key="4">
    <source>
        <dbReference type="ARBA" id="ARBA00023002"/>
    </source>
</evidence>
<keyword evidence="4" id="KW-0560">Oxidoreductase</keyword>
<dbReference type="PROSITE" id="PS51471">
    <property type="entry name" value="FE2OG_OXY"/>
    <property type="match status" value="1"/>
</dbReference>
<proteinExistence type="predicted"/>
<keyword evidence="8" id="KW-1185">Reference proteome</keyword>
<evidence type="ECO:0000259" key="6">
    <source>
        <dbReference type="PROSITE" id="PS51471"/>
    </source>
</evidence>
<comment type="cofactor">
    <cofactor evidence="1">
        <name>L-ascorbate</name>
        <dbReference type="ChEBI" id="CHEBI:38290"/>
    </cofactor>
</comment>
<sequence length="255" mass="29136">MHREENEFETLVPAASKVKRSFYKVPCSNDYKLEKFEACKPKTCGRVVMDDLIDEDDALHLLSVAKKGLALGGSSGGASILDLHSGALSKDNAFINIYNVIKSEDIDLLSLQDFSIYRKVKNQIHYAIARQFNIPQDKLYLTKPTFFSRMNMKEPSTIHDEYWHAHVDKETYGSFHYTSLLYLSTYEQDFTGGRFIFIDKNSNKTVEPRLGRVSFFTSGSENLHRVERLKDGVRYAITVSFTCDPSQAIQDPSYK</sequence>
<evidence type="ECO:0000256" key="1">
    <source>
        <dbReference type="ARBA" id="ARBA00001961"/>
    </source>
</evidence>
<dbReference type="GO" id="GO:0016705">
    <property type="term" value="F:oxidoreductase activity, acting on paired donors, with incorporation or reduction of molecular oxygen"/>
    <property type="evidence" value="ECO:0007669"/>
    <property type="project" value="InterPro"/>
</dbReference>
<evidence type="ECO:0000313" key="8">
    <source>
        <dbReference type="Proteomes" id="UP001347796"/>
    </source>
</evidence>
<dbReference type="AlphaFoldDB" id="A0AAN8K1Q0"/>
<keyword evidence="5" id="KW-0408">Iron</keyword>
<name>A0AAN8K1Q0_PATCE</name>
<comment type="caution">
    <text evidence="7">The sequence shown here is derived from an EMBL/GenBank/DDBJ whole genome shotgun (WGS) entry which is preliminary data.</text>
</comment>
<dbReference type="Gene3D" id="2.60.120.620">
    <property type="entry name" value="q2cbj1_9rhob like domain"/>
    <property type="match status" value="1"/>
</dbReference>
<dbReference type="PANTHER" id="PTHR14650">
    <property type="entry name" value="PROLYL HYDROXYLASE-RELATED"/>
    <property type="match status" value="1"/>
</dbReference>
<keyword evidence="2" id="KW-0479">Metal-binding</keyword>
<dbReference type="PANTHER" id="PTHR14650:SF1">
    <property type="entry name" value="2-OXOGLUTARATE AND IRON-DEPENDENT OXYGENASE DOMAIN-CONTAINING PROTEIN 3"/>
    <property type="match status" value="1"/>
</dbReference>
<organism evidence="7 8">
    <name type="scientific">Patella caerulea</name>
    <name type="common">Rayed Mediterranean limpet</name>
    <dbReference type="NCBI Taxonomy" id="87958"/>
    <lineage>
        <taxon>Eukaryota</taxon>
        <taxon>Metazoa</taxon>
        <taxon>Spiralia</taxon>
        <taxon>Lophotrochozoa</taxon>
        <taxon>Mollusca</taxon>
        <taxon>Gastropoda</taxon>
        <taxon>Patellogastropoda</taxon>
        <taxon>Patelloidea</taxon>
        <taxon>Patellidae</taxon>
        <taxon>Patella</taxon>
    </lineage>
</organism>
<dbReference type="InterPro" id="IPR006620">
    <property type="entry name" value="Pro_4_hyd_alph"/>
</dbReference>
<gene>
    <name evidence="7" type="ORF">SNE40_005443</name>
</gene>
<feature type="domain" description="Fe2OG dioxygenase" evidence="6">
    <location>
        <begin position="143"/>
        <end position="244"/>
    </location>
</feature>